<dbReference type="AlphaFoldDB" id="A0A941IN49"/>
<dbReference type="EMBL" id="JAGSOG010000001">
    <property type="protein sequence ID" value="MBR7831657.1"/>
    <property type="molecule type" value="Genomic_DNA"/>
</dbReference>
<dbReference type="GO" id="GO:0034220">
    <property type="term" value="P:monoatomic ion transmembrane transport"/>
    <property type="evidence" value="ECO:0007669"/>
    <property type="project" value="UniProtKB-KW"/>
</dbReference>
<dbReference type="Proteomes" id="UP000675781">
    <property type="component" value="Unassembled WGS sequence"/>
</dbReference>
<protein>
    <submittedName>
        <fullName evidence="4">Potassium channel family protein</fullName>
    </submittedName>
</protein>
<reference evidence="4" key="1">
    <citation type="submission" date="2021-04" db="EMBL/GenBank/DDBJ databases">
        <title>Genome based classification of Actinospica acidithermotolerans sp. nov., an actinobacterium isolated from an Indonesian hot spring.</title>
        <authorList>
            <person name="Kusuma A.B."/>
            <person name="Putra K.E."/>
            <person name="Nafisah S."/>
            <person name="Loh J."/>
            <person name="Nouioui I."/>
            <person name="Goodfellow M."/>
        </authorList>
    </citation>
    <scope>NUCLEOTIDE SEQUENCE</scope>
    <source>
        <strain evidence="4">CSCA 57</strain>
    </source>
</reference>
<keyword evidence="2" id="KW-1133">Transmembrane helix</keyword>
<keyword evidence="5" id="KW-1185">Reference proteome</keyword>
<dbReference type="PANTHER" id="PTHR43833:SF9">
    <property type="entry name" value="POTASSIUM CHANNEL PROTEIN YUGO-RELATED"/>
    <property type="match status" value="1"/>
</dbReference>
<dbReference type="PANTHER" id="PTHR43833">
    <property type="entry name" value="POTASSIUM CHANNEL PROTEIN 2-RELATED-RELATED"/>
    <property type="match status" value="1"/>
</dbReference>
<dbReference type="InterPro" id="IPR013099">
    <property type="entry name" value="K_chnl_dom"/>
</dbReference>
<evidence type="ECO:0000313" key="5">
    <source>
        <dbReference type="Proteomes" id="UP000675781"/>
    </source>
</evidence>
<proteinExistence type="predicted"/>
<keyword evidence="4" id="KW-0813">Transport</keyword>
<evidence type="ECO:0000313" key="4">
    <source>
        <dbReference type="EMBL" id="MBR7831657.1"/>
    </source>
</evidence>
<dbReference type="SUPFAM" id="SSF81324">
    <property type="entry name" value="Voltage-gated potassium channels"/>
    <property type="match status" value="1"/>
</dbReference>
<evidence type="ECO:0000256" key="2">
    <source>
        <dbReference type="SAM" id="Phobius"/>
    </source>
</evidence>
<dbReference type="GO" id="GO:0005886">
    <property type="term" value="C:plasma membrane"/>
    <property type="evidence" value="ECO:0007669"/>
    <property type="project" value="UniProtKB-SubCell"/>
</dbReference>
<keyword evidence="4" id="KW-0407">Ion channel</keyword>
<keyword evidence="2" id="KW-0812">Transmembrane</keyword>
<feature type="transmembrane region" description="Helical" evidence="2">
    <location>
        <begin position="78"/>
        <end position="101"/>
    </location>
</feature>
<comment type="caution">
    <text evidence="4">The sequence shown here is derived from an EMBL/GenBank/DDBJ whole genome shotgun (WGS) entry which is preliminary data.</text>
</comment>
<dbReference type="GO" id="GO:0006813">
    <property type="term" value="P:potassium ion transport"/>
    <property type="evidence" value="ECO:0007669"/>
    <property type="project" value="InterPro"/>
</dbReference>
<keyword evidence="2" id="KW-0472">Membrane</keyword>
<gene>
    <name evidence="4" type="ORF">KDL01_00195</name>
</gene>
<dbReference type="InterPro" id="IPR003148">
    <property type="entry name" value="RCK_N"/>
</dbReference>
<dbReference type="Pfam" id="PF02254">
    <property type="entry name" value="TrkA_N"/>
    <property type="match status" value="1"/>
</dbReference>
<dbReference type="Gene3D" id="1.10.287.70">
    <property type="match status" value="1"/>
</dbReference>
<dbReference type="Pfam" id="PF07885">
    <property type="entry name" value="Ion_trans_2"/>
    <property type="match status" value="1"/>
</dbReference>
<feature type="transmembrane region" description="Helical" evidence="2">
    <location>
        <begin position="12"/>
        <end position="32"/>
    </location>
</feature>
<organism evidence="4 5">
    <name type="scientific">Actinospica durhamensis</name>
    <dbReference type="NCBI Taxonomy" id="1508375"/>
    <lineage>
        <taxon>Bacteria</taxon>
        <taxon>Bacillati</taxon>
        <taxon>Actinomycetota</taxon>
        <taxon>Actinomycetes</taxon>
        <taxon>Catenulisporales</taxon>
        <taxon>Actinospicaceae</taxon>
        <taxon>Actinospica</taxon>
    </lineage>
</organism>
<keyword evidence="4" id="KW-0406">Ion transport</keyword>
<accession>A0A941IN49</accession>
<evidence type="ECO:0000259" key="3">
    <source>
        <dbReference type="PROSITE" id="PS51201"/>
    </source>
</evidence>
<dbReference type="InterPro" id="IPR050721">
    <property type="entry name" value="Trk_Ktr_HKT_K-transport"/>
</dbReference>
<dbReference type="PROSITE" id="PS51201">
    <property type="entry name" value="RCK_N"/>
    <property type="match status" value="1"/>
</dbReference>
<sequence length="333" mass="35471">MPGGPVRPLRSIGLRVGFSVFALVLTVVLVYVDRDGYKDATTGQMSFVDCLYYATVTLSTTGYGDIVPATEGARLVNALVITPLRVVFLIVLVGTTLEVLAEGTRRQWDQRRWRNRMQDHIVVVGYGTKGSAAVETLLKHGVAAERIVVIDHQRQALARANAAGLVSVWGDATRSSVLAKAETARASTIVITTERDDTAVLCTLTARQLAPDAFIAASVREAENAPLVRQSGADTVVTSSEMTGNLLGASTLSPEVGAVVTDLLTYGQGLDIVEQQAGPEEIGRDPRSCALPVLGVIRGGRMLRFDDPSIGAVRAEDRVIVVRPRDPAAPAEA</sequence>
<feature type="domain" description="RCK N-terminal" evidence="3">
    <location>
        <begin position="118"/>
        <end position="238"/>
    </location>
</feature>
<evidence type="ECO:0000256" key="1">
    <source>
        <dbReference type="ARBA" id="ARBA00004651"/>
    </source>
</evidence>
<dbReference type="InterPro" id="IPR036291">
    <property type="entry name" value="NAD(P)-bd_dom_sf"/>
</dbReference>
<name>A0A941IN49_9ACTN</name>
<comment type="subcellular location">
    <subcellularLocation>
        <location evidence="1">Cell membrane</location>
        <topology evidence="1">Multi-pass membrane protein</topology>
    </subcellularLocation>
</comment>
<dbReference type="SUPFAM" id="SSF51735">
    <property type="entry name" value="NAD(P)-binding Rossmann-fold domains"/>
    <property type="match status" value="1"/>
</dbReference>
<dbReference type="Gene3D" id="3.40.50.720">
    <property type="entry name" value="NAD(P)-binding Rossmann-like Domain"/>
    <property type="match status" value="1"/>
</dbReference>